<evidence type="ECO:0000256" key="6">
    <source>
        <dbReference type="ARBA" id="ARBA00023002"/>
    </source>
</evidence>
<dbReference type="PANTHER" id="PTHR11573">
    <property type="entry name" value="RIBONUCLEOSIDE-DIPHOSPHATE REDUCTASE LARGE CHAIN"/>
    <property type="match status" value="1"/>
</dbReference>
<dbReference type="PROSITE" id="PS00089">
    <property type="entry name" value="RIBORED_LARGE"/>
    <property type="match status" value="1"/>
</dbReference>
<evidence type="ECO:0000256" key="8">
    <source>
        <dbReference type="ARBA" id="ARBA00047754"/>
    </source>
</evidence>
<protein>
    <recommendedName>
        <fullName evidence="2 10">Ribonucleoside-diphosphate reductase</fullName>
        <ecNumber evidence="2 10">1.17.4.1</ecNumber>
    </recommendedName>
</protein>
<dbReference type="InterPro" id="IPR000788">
    <property type="entry name" value="RNR_lg_C"/>
</dbReference>
<feature type="domain" description="ATP-cone" evidence="11">
    <location>
        <begin position="34"/>
        <end position="123"/>
    </location>
</feature>
<dbReference type="PANTHER" id="PTHR11573:SF6">
    <property type="entry name" value="RIBONUCLEOSIDE-DIPHOSPHATE REDUCTASE LARGE SUBUNIT"/>
    <property type="match status" value="1"/>
</dbReference>
<evidence type="ECO:0000259" key="11">
    <source>
        <dbReference type="PROSITE" id="PS51161"/>
    </source>
</evidence>
<reference evidence="12 13" key="1">
    <citation type="submission" date="2019-01" db="EMBL/GenBank/DDBJ databases">
        <title>Coherence of Microcystis species and biogeography revealed through population genomics.</title>
        <authorList>
            <person name="Perez-Carrascal O.M."/>
            <person name="Terrat Y."/>
            <person name="Giani A."/>
            <person name="Fortin N."/>
            <person name="Tromas N."/>
            <person name="Shapiro B.J."/>
        </authorList>
    </citation>
    <scope>NUCLEOTIDE SEQUENCE [LARGE SCALE GENOMIC DNA]</scope>
    <source>
        <strain evidence="12">Ma_MB_F_20061100_S20D</strain>
    </source>
</reference>
<dbReference type="Proteomes" id="UP000315113">
    <property type="component" value="Unassembled WGS sequence"/>
</dbReference>
<dbReference type="InterPro" id="IPR013346">
    <property type="entry name" value="NrdE_NrdA_C"/>
</dbReference>
<dbReference type="EC" id="1.17.4.1" evidence="2 10"/>
<comment type="function">
    <text evidence="10">Provides the precursors necessary for DNA synthesis. Catalyzes the biosynthesis of deoxyribonucleotides from the corresponding ribonucleotides.</text>
</comment>
<name>A0A552EBV3_MICAE</name>
<dbReference type="Pfam" id="PF03477">
    <property type="entry name" value="ATP-cone"/>
    <property type="match status" value="1"/>
</dbReference>
<dbReference type="GO" id="GO:0005971">
    <property type="term" value="C:ribonucleoside-diphosphate reductase complex"/>
    <property type="evidence" value="ECO:0007669"/>
    <property type="project" value="TreeGrafter"/>
</dbReference>
<comment type="caution">
    <text evidence="12">The sequence shown here is derived from an EMBL/GenBank/DDBJ whole genome shotgun (WGS) entry which is preliminary data.</text>
</comment>
<evidence type="ECO:0000256" key="10">
    <source>
        <dbReference type="RuleBase" id="RU003410"/>
    </source>
</evidence>
<dbReference type="SUPFAM" id="SSF51998">
    <property type="entry name" value="PFL-like glycyl radical enzymes"/>
    <property type="match status" value="1"/>
</dbReference>
<dbReference type="UniPathway" id="UPA00326"/>
<evidence type="ECO:0000256" key="9">
    <source>
        <dbReference type="PROSITE-ProRule" id="PRU00492"/>
    </source>
</evidence>
<dbReference type="GO" id="GO:0005524">
    <property type="term" value="F:ATP binding"/>
    <property type="evidence" value="ECO:0007669"/>
    <property type="project" value="UniProtKB-UniRule"/>
</dbReference>
<evidence type="ECO:0000256" key="3">
    <source>
        <dbReference type="ARBA" id="ARBA00022533"/>
    </source>
</evidence>
<organism evidence="12 13">
    <name type="scientific">Microcystis aeruginosa Ma_MB_F_20061100_S20D</name>
    <dbReference type="NCBI Taxonomy" id="2486253"/>
    <lineage>
        <taxon>Bacteria</taxon>
        <taxon>Bacillati</taxon>
        <taxon>Cyanobacteriota</taxon>
        <taxon>Cyanophyceae</taxon>
        <taxon>Oscillatoriophycideae</taxon>
        <taxon>Chroococcales</taxon>
        <taxon>Microcystaceae</taxon>
        <taxon>Microcystis</taxon>
    </lineage>
</organism>
<dbReference type="Pfam" id="PF02867">
    <property type="entry name" value="Ribonuc_red_lgC"/>
    <property type="match status" value="1"/>
</dbReference>
<evidence type="ECO:0000313" key="13">
    <source>
        <dbReference type="Proteomes" id="UP000315113"/>
    </source>
</evidence>
<keyword evidence="5 9" id="KW-0067">ATP-binding</keyword>
<evidence type="ECO:0000256" key="1">
    <source>
        <dbReference type="ARBA" id="ARBA00010406"/>
    </source>
</evidence>
<evidence type="ECO:0000256" key="5">
    <source>
        <dbReference type="ARBA" id="ARBA00022840"/>
    </source>
</evidence>
<dbReference type="CDD" id="cd01679">
    <property type="entry name" value="RNR_I"/>
    <property type="match status" value="1"/>
</dbReference>
<dbReference type="GO" id="GO:0009263">
    <property type="term" value="P:deoxyribonucleotide biosynthetic process"/>
    <property type="evidence" value="ECO:0007669"/>
    <property type="project" value="UniProtKB-KW"/>
</dbReference>
<comment type="similarity">
    <text evidence="1 10">Belongs to the ribonucleoside diphosphate reductase large chain family.</text>
</comment>
<evidence type="ECO:0000256" key="7">
    <source>
        <dbReference type="ARBA" id="ARBA00023116"/>
    </source>
</evidence>
<dbReference type="NCBIfam" id="TIGR02506">
    <property type="entry name" value="NrdE_NrdA"/>
    <property type="match status" value="1"/>
</dbReference>
<evidence type="ECO:0000313" key="12">
    <source>
        <dbReference type="EMBL" id="TRU31944.1"/>
    </source>
</evidence>
<dbReference type="InterPro" id="IPR005144">
    <property type="entry name" value="ATP-cone_dom"/>
</dbReference>
<keyword evidence="7 10" id="KW-0215">Deoxyribonucleotide synthesis</keyword>
<dbReference type="InterPro" id="IPR039718">
    <property type="entry name" value="Rrm1"/>
</dbReference>
<dbReference type="GO" id="GO:0004748">
    <property type="term" value="F:ribonucleoside-diphosphate reductase activity, thioredoxin disulfide as acceptor"/>
    <property type="evidence" value="ECO:0007669"/>
    <property type="project" value="UniProtKB-EC"/>
</dbReference>
<proteinExistence type="inferred from homology"/>
<gene>
    <name evidence="12" type="ORF">EWV78_19220</name>
</gene>
<dbReference type="Gene3D" id="3.20.70.20">
    <property type="match status" value="1"/>
</dbReference>
<dbReference type="SUPFAM" id="SSF48168">
    <property type="entry name" value="R1 subunit of ribonucleotide reductase, N-terminal domain"/>
    <property type="match status" value="1"/>
</dbReference>
<dbReference type="InterPro" id="IPR013509">
    <property type="entry name" value="RNR_lsu_N"/>
</dbReference>
<comment type="catalytic activity">
    <reaction evidence="8 10">
        <text>a 2'-deoxyribonucleoside 5'-diphosphate + [thioredoxin]-disulfide + H2O = a ribonucleoside 5'-diphosphate + [thioredoxin]-dithiol</text>
        <dbReference type="Rhea" id="RHEA:23252"/>
        <dbReference type="Rhea" id="RHEA-COMP:10698"/>
        <dbReference type="Rhea" id="RHEA-COMP:10700"/>
        <dbReference type="ChEBI" id="CHEBI:15377"/>
        <dbReference type="ChEBI" id="CHEBI:29950"/>
        <dbReference type="ChEBI" id="CHEBI:50058"/>
        <dbReference type="ChEBI" id="CHEBI:57930"/>
        <dbReference type="ChEBI" id="CHEBI:73316"/>
        <dbReference type="EC" id="1.17.4.1"/>
    </reaction>
</comment>
<evidence type="ECO:0000256" key="2">
    <source>
        <dbReference type="ARBA" id="ARBA00012274"/>
    </source>
</evidence>
<keyword evidence="6 10" id="KW-0560">Oxidoreductase</keyword>
<keyword evidence="3" id="KW-0021">Allosteric enzyme</keyword>
<evidence type="ECO:0000256" key="4">
    <source>
        <dbReference type="ARBA" id="ARBA00022741"/>
    </source>
</evidence>
<dbReference type="Pfam" id="PF00317">
    <property type="entry name" value="Ribonuc_red_lgN"/>
    <property type="match status" value="1"/>
</dbReference>
<dbReference type="EMBL" id="SFBH01000147">
    <property type="protein sequence ID" value="TRU31944.1"/>
    <property type="molecule type" value="Genomic_DNA"/>
</dbReference>
<dbReference type="PRINTS" id="PR01183">
    <property type="entry name" value="RIBORDTASEM1"/>
</dbReference>
<sequence length="770" mass="87110">MQSKPLTTAVSIHKNNEVIPFRSTPLANMGSHGIRVIRRDGSTTSLNIGKIRDVVEWACEGKKVNSIALEAGLTTRLRDGITTREIQDNLINCALEMCSPEEPDWRYVAGRLHIWSLWKDTLVVRGYQYGNYEKTVKTQVKNRLYDERILIYSEAELKEAGSWINPDWDIDYDYAGALLITSRYLLKNELPQEALLTCSLLLATVEEPANRLPWAKKFYQAIAQRKISLATPILANLRTPKGSLTSCFILSIDDSLESIFSEITNAARISKNGGGVGVNVSRIRSTGSWVMGKANASGGIIPWIKLLNDTAIAVNQGGRRAGAVTIGVDIWHLDVPEFLEMQTENGDQRRKAYDVFPQLVITDEFMRRVITKAEWTLVDPYEVRRKLGIELAELWGEEFEEAYRLVEANLDKEIFLYKKINARDLFKSIMRSQVETGMPYIAFKDTINRANPNKHDGYIPGVNLCTESFSNVTPDKTAHCCNLVSLNLANIDREEIESNCQIAVRILDNTIDITNPPFDNAKNHNDKYRTIGVGAMGLADWLAKRKLSYNNLSEISNLFEEIGYWCTYSSMELAKERGAYQAFLGSEWSQGKLIGAKPVEWFLNNAVQPQRWQQLADDIQRFGIRNSHITAIAPNTSSSLVQGCTASVLPVYSRFFYDKWAKGTVPIAPPFIEEAFWFYPENKNLEQQQVVKAIATMQEWIDTGISMELLFNLNEGVYFPAEPNRCLTAKDIFDTLIMAWELGCKAIYYVRTVQKDNFRESDDSCSSCAN</sequence>
<accession>A0A552EBV3</accession>
<keyword evidence="4 9" id="KW-0547">Nucleotide-binding</keyword>
<dbReference type="InterPro" id="IPR008926">
    <property type="entry name" value="RNR_R1-su_N"/>
</dbReference>
<dbReference type="AlphaFoldDB" id="A0A552EBV3"/>
<dbReference type="PROSITE" id="PS51161">
    <property type="entry name" value="ATP_CONE"/>
    <property type="match status" value="1"/>
</dbReference>